<organism evidence="1 2">
    <name type="scientific">Stylosanthes scabra</name>
    <dbReference type="NCBI Taxonomy" id="79078"/>
    <lineage>
        <taxon>Eukaryota</taxon>
        <taxon>Viridiplantae</taxon>
        <taxon>Streptophyta</taxon>
        <taxon>Embryophyta</taxon>
        <taxon>Tracheophyta</taxon>
        <taxon>Spermatophyta</taxon>
        <taxon>Magnoliopsida</taxon>
        <taxon>eudicotyledons</taxon>
        <taxon>Gunneridae</taxon>
        <taxon>Pentapetalae</taxon>
        <taxon>rosids</taxon>
        <taxon>fabids</taxon>
        <taxon>Fabales</taxon>
        <taxon>Fabaceae</taxon>
        <taxon>Papilionoideae</taxon>
        <taxon>50 kb inversion clade</taxon>
        <taxon>dalbergioids sensu lato</taxon>
        <taxon>Dalbergieae</taxon>
        <taxon>Pterocarpus clade</taxon>
        <taxon>Stylosanthes</taxon>
    </lineage>
</organism>
<comment type="caution">
    <text evidence="1">The sequence shown here is derived from an EMBL/GenBank/DDBJ whole genome shotgun (WGS) entry which is preliminary data.</text>
</comment>
<dbReference type="Proteomes" id="UP001341840">
    <property type="component" value="Unassembled WGS sequence"/>
</dbReference>
<evidence type="ECO:0000313" key="1">
    <source>
        <dbReference type="EMBL" id="MED6159578.1"/>
    </source>
</evidence>
<accession>A0ABU6UHN3</accession>
<sequence>MDRIRSAVKKSNPIRKLRIRSDPHGHRIGLDPIRMKTSTDRRFKRRTNTNPLPHFTLIPQRVSLLLLLSVPPAQTPSTTCLCLSSSLGVAGAGAINCQSLSHLSVVASPSSIPLLLPRSSPSLPHRSYPLCLAQCCSLDVVPSLFVFAEKAIPLRSVHLLFAVDG</sequence>
<reference evidence="1 2" key="1">
    <citation type="journal article" date="2023" name="Plants (Basel)">
        <title>Bridging the Gap: Combining Genomics and Transcriptomics Approaches to Understand Stylosanthes scabra, an Orphan Legume from the Brazilian Caatinga.</title>
        <authorList>
            <person name="Ferreira-Neto J.R.C."/>
            <person name="da Silva M.D."/>
            <person name="Binneck E."/>
            <person name="de Melo N.F."/>
            <person name="da Silva R.H."/>
            <person name="de Melo A.L.T.M."/>
            <person name="Pandolfi V."/>
            <person name="Bustamante F.O."/>
            <person name="Brasileiro-Vidal A.C."/>
            <person name="Benko-Iseppon A.M."/>
        </authorList>
    </citation>
    <scope>NUCLEOTIDE SEQUENCE [LARGE SCALE GENOMIC DNA]</scope>
    <source>
        <tissue evidence="1">Leaves</tissue>
    </source>
</reference>
<gene>
    <name evidence="1" type="ORF">PIB30_043525</name>
</gene>
<protein>
    <submittedName>
        <fullName evidence="1">Uncharacterized protein</fullName>
    </submittedName>
</protein>
<evidence type="ECO:0000313" key="2">
    <source>
        <dbReference type="Proteomes" id="UP001341840"/>
    </source>
</evidence>
<dbReference type="EMBL" id="JASCZI010121083">
    <property type="protein sequence ID" value="MED6159578.1"/>
    <property type="molecule type" value="Genomic_DNA"/>
</dbReference>
<name>A0ABU6UHN3_9FABA</name>
<proteinExistence type="predicted"/>
<keyword evidence="2" id="KW-1185">Reference proteome</keyword>